<evidence type="ECO:0000256" key="6">
    <source>
        <dbReference type="ARBA" id="ARBA00022801"/>
    </source>
</evidence>
<keyword evidence="9" id="KW-0479">Metal-binding</keyword>
<keyword evidence="13" id="KW-1185">Reference proteome</keyword>
<feature type="binding site" evidence="9">
    <location>
        <position position="100"/>
    </location>
    <ligand>
        <name>Mg(2+)</name>
        <dbReference type="ChEBI" id="CHEBI:18420"/>
        <label>2</label>
    </ligand>
</feature>
<dbReference type="SUPFAM" id="SSF55811">
    <property type="entry name" value="Nudix"/>
    <property type="match status" value="1"/>
</dbReference>
<dbReference type="NCBIfam" id="TIGR00052">
    <property type="entry name" value="nudix-type nucleoside diphosphatase, YffH/AdpP family"/>
    <property type="match status" value="1"/>
</dbReference>
<dbReference type="OrthoDB" id="1523642at2"/>
<dbReference type="GO" id="GO:0019693">
    <property type="term" value="P:ribose phosphate metabolic process"/>
    <property type="evidence" value="ECO:0007669"/>
    <property type="project" value="TreeGrafter"/>
</dbReference>
<dbReference type="RefSeq" id="WP_136337013.1">
    <property type="nucleotide sequence ID" value="NZ_QXMP01000002.1"/>
</dbReference>
<reference evidence="12 13" key="1">
    <citation type="submission" date="2019-04" db="EMBL/GenBank/DDBJ databases">
        <title>Draft genome sequence of Robertkochia marina CC-AMO-30D.</title>
        <authorList>
            <person name="Hameed A."/>
            <person name="Lin S.-Y."/>
            <person name="Shahina M."/>
            <person name="Lai W.-A."/>
            <person name="Young C.-C."/>
        </authorList>
    </citation>
    <scope>NUCLEOTIDE SEQUENCE [LARGE SCALE GENOMIC DNA]</scope>
    <source>
        <strain evidence="12 13">CC-AMO-30D</strain>
    </source>
</reference>
<evidence type="ECO:0000256" key="5">
    <source>
        <dbReference type="ARBA" id="ARBA00016377"/>
    </source>
</evidence>
<dbReference type="Pfam" id="PF00293">
    <property type="entry name" value="NUDIX"/>
    <property type="match status" value="1"/>
</dbReference>
<dbReference type="InterPro" id="IPR015797">
    <property type="entry name" value="NUDIX_hydrolase-like_dom_sf"/>
</dbReference>
<evidence type="ECO:0000256" key="9">
    <source>
        <dbReference type="PIRSR" id="PIRSR604385-2"/>
    </source>
</evidence>
<name>A0A4S3LZL4_9FLAO</name>
<keyword evidence="6" id="KW-0378">Hydrolase</keyword>
<comment type="similarity">
    <text evidence="3">Belongs to the Nudix hydrolase family. NudK subfamily.</text>
</comment>
<feature type="binding site" evidence="9">
    <location>
        <position position="85"/>
    </location>
    <ligand>
        <name>Mg(2+)</name>
        <dbReference type="ChEBI" id="CHEBI:18420"/>
        <label>1</label>
    </ligand>
</feature>
<feature type="binding site" evidence="9">
    <location>
        <position position="153"/>
    </location>
    <ligand>
        <name>Mg(2+)</name>
        <dbReference type="ChEBI" id="CHEBI:18420"/>
        <label>1</label>
    </ligand>
</feature>
<dbReference type="PANTHER" id="PTHR11839">
    <property type="entry name" value="UDP/ADP-SUGAR PYROPHOSPHATASE"/>
    <property type="match status" value="1"/>
</dbReference>
<evidence type="ECO:0000256" key="3">
    <source>
        <dbReference type="ARBA" id="ARBA00007275"/>
    </source>
</evidence>
<dbReference type="EMBL" id="SSMC01000004">
    <property type="protein sequence ID" value="THD65729.1"/>
    <property type="molecule type" value="Genomic_DNA"/>
</dbReference>
<evidence type="ECO:0000256" key="7">
    <source>
        <dbReference type="ARBA" id="ARBA00032162"/>
    </source>
</evidence>
<dbReference type="Proteomes" id="UP000305939">
    <property type="component" value="Unassembled WGS sequence"/>
</dbReference>
<keyword evidence="9" id="KW-0460">Magnesium</keyword>
<evidence type="ECO:0000259" key="11">
    <source>
        <dbReference type="PROSITE" id="PS51462"/>
    </source>
</evidence>
<dbReference type="GO" id="GO:0005829">
    <property type="term" value="C:cytosol"/>
    <property type="evidence" value="ECO:0007669"/>
    <property type="project" value="TreeGrafter"/>
</dbReference>
<dbReference type="GO" id="GO:0006753">
    <property type="term" value="P:nucleoside phosphate metabolic process"/>
    <property type="evidence" value="ECO:0007669"/>
    <property type="project" value="TreeGrafter"/>
</dbReference>
<feature type="domain" description="Nudix hydrolase" evidence="11">
    <location>
        <begin position="43"/>
        <end position="182"/>
    </location>
</feature>
<evidence type="ECO:0000313" key="13">
    <source>
        <dbReference type="Proteomes" id="UP000305939"/>
    </source>
</evidence>
<evidence type="ECO:0000256" key="10">
    <source>
        <dbReference type="PIRSR" id="PIRSR604385-3"/>
    </source>
</evidence>
<evidence type="ECO:0000256" key="2">
    <source>
        <dbReference type="ARBA" id="ARBA00001946"/>
    </source>
</evidence>
<dbReference type="Gene3D" id="3.90.79.10">
    <property type="entry name" value="Nucleoside Triphosphate Pyrophosphohydrolase"/>
    <property type="match status" value="1"/>
</dbReference>
<dbReference type="PROSITE" id="PS51462">
    <property type="entry name" value="NUDIX"/>
    <property type="match status" value="1"/>
</dbReference>
<protein>
    <recommendedName>
        <fullName evidence="5">GDP-mannose pyrophosphatase</fullName>
    </recommendedName>
    <alternativeName>
        <fullName evidence="7">GDP-mannose hydrolase</fullName>
    </alternativeName>
    <alternativeName>
        <fullName evidence="8">GDPMK</fullName>
    </alternativeName>
</protein>
<feature type="binding site" evidence="9">
    <location>
        <position position="104"/>
    </location>
    <ligand>
        <name>Mg(2+)</name>
        <dbReference type="ChEBI" id="CHEBI:18420"/>
        <label>2</label>
    </ligand>
</feature>
<dbReference type="InterPro" id="IPR000086">
    <property type="entry name" value="NUDIX_hydrolase_dom"/>
</dbReference>
<evidence type="ECO:0000256" key="1">
    <source>
        <dbReference type="ARBA" id="ARBA00000847"/>
    </source>
</evidence>
<dbReference type="PANTHER" id="PTHR11839:SF18">
    <property type="entry name" value="NUDIX HYDROLASE DOMAIN-CONTAINING PROTEIN"/>
    <property type="match status" value="1"/>
</dbReference>
<evidence type="ECO:0000313" key="12">
    <source>
        <dbReference type="EMBL" id="THD65729.1"/>
    </source>
</evidence>
<evidence type="ECO:0000256" key="8">
    <source>
        <dbReference type="ARBA" id="ARBA00032272"/>
    </source>
</evidence>
<dbReference type="CDD" id="cd24157">
    <property type="entry name" value="NUDIX_GDPMK"/>
    <property type="match status" value="1"/>
</dbReference>
<comment type="subunit">
    <text evidence="4">Homodimer.</text>
</comment>
<sequence length="192" mass="22107">MNSRIKDIREEILSKAWYTLKRYTYQWKTFKGPWQEQSREVYDRGNGAAVLMYNSNTKKVLLIKQFRMPTWVNGNKNGLLLETPAGVLDSNDPEACMKREIEEETGYRVQHITPVFQTYMSPGAVTEILHFFTCDYSKATKVATGGGNEHETEDLFVEEYPFKEIRTMVNEGAIKDAKTLLLLQHGMLNGLI</sequence>
<dbReference type="GO" id="GO:0016818">
    <property type="term" value="F:hydrolase activity, acting on acid anhydrides, in phosphorus-containing anhydrides"/>
    <property type="evidence" value="ECO:0007669"/>
    <property type="project" value="InterPro"/>
</dbReference>
<organism evidence="12 13">
    <name type="scientific">Robertkochia marina</name>
    <dbReference type="NCBI Taxonomy" id="1227945"/>
    <lineage>
        <taxon>Bacteria</taxon>
        <taxon>Pseudomonadati</taxon>
        <taxon>Bacteroidota</taxon>
        <taxon>Flavobacteriia</taxon>
        <taxon>Flavobacteriales</taxon>
        <taxon>Flavobacteriaceae</taxon>
        <taxon>Robertkochia</taxon>
    </lineage>
</organism>
<gene>
    <name evidence="12" type="ORF">E7Z59_14165</name>
</gene>
<accession>A0A4S3LZL4</accession>
<feature type="short sequence motif" description="Nudix box" evidence="10">
    <location>
        <begin position="86"/>
        <end position="107"/>
    </location>
</feature>
<comment type="caution">
    <text evidence="12">The sequence shown here is derived from an EMBL/GenBank/DDBJ whole genome shotgun (WGS) entry which is preliminary data.</text>
</comment>
<comment type="catalytic activity">
    <reaction evidence="1">
        <text>GDP-alpha-D-mannose + H2O = alpha-D-mannose 1-phosphate + GMP + 2 H(+)</text>
        <dbReference type="Rhea" id="RHEA:27978"/>
        <dbReference type="ChEBI" id="CHEBI:15377"/>
        <dbReference type="ChEBI" id="CHEBI:15378"/>
        <dbReference type="ChEBI" id="CHEBI:57527"/>
        <dbReference type="ChEBI" id="CHEBI:58115"/>
        <dbReference type="ChEBI" id="CHEBI:58409"/>
    </reaction>
</comment>
<dbReference type="GO" id="GO:0046872">
    <property type="term" value="F:metal ion binding"/>
    <property type="evidence" value="ECO:0007669"/>
    <property type="project" value="UniProtKB-KW"/>
</dbReference>
<dbReference type="AlphaFoldDB" id="A0A4S3LZL4"/>
<dbReference type="InterPro" id="IPR004385">
    <property type="entry name" value="NDP_pyrophosphatase"/>
</dbReference>
<proteinExistence type="inferred from homology"/>
<evidence type="ECO:0000256" key="4">
    <source>
        <dbReference type="ARBA" id="ARBA00011738"/>
    </source>
</evidence>
<comment type="cofactor">
    <cofactor evidence="2 9">
        <name>Mg(2+)</name>
        <dbReference type="ChEBI" id="CHEBI:18420"/>
    </cofactor>
</comment>